<comment type="subcellular location">
    <subcellularLocation>
        <location evidence="1">Membrane</location>
    </subcellularLocation>
</comment>
<reference evidence="11" key="1">
    <citation type="submission" date="2020-10" db="EMBL/GenBank/DDBJ databases">
        <authorList>
            <person name="Gilroy R."/>
        </authorList>
    </citation>
    <scope>NUCLEOTIDE SEQUENCE</scope>
    <source>
        <strain evidence="11">ChiW3-316</strain>
    </source>
</reference>
<feature type="transmembrane region" description="Helical" evidence="9">
    <location>
        <begin position="31"/>
        <end position="51"/>
    </location>
</feature>
<evidence type="ECO:0000256" key="6">
    <source>
        <dbReference type="ARBA" id="ARBA00022989"/>
    </source>
</evidence>
<dbReference type="InterPro" id="IPR034746">
    <property type="entry name" value="POTRA"/>
</dbReference>
<dbReference type="InterPro" id="IPR045335">
    <property type="entry name" value="FtsQ_C_sf"/>
</dbReference>
<dbReference type="InterPro" id="IPR013685">
    <property type="entry name" value="POTRA_FtsQ_type"/>
</dbReference>
<dbReference type="Proteomes" id="UP000824107">
    <property type="component" value="Unassembled WGS sequence"/>
</dbReference>
<dbReference type="Pfam" id="PF03799">
    <property type="entry name" value="FtsQ_DivIB_C"/>
    <property type="match status" value="1"/>
</dbReference>
<dbReference type="Gene3D" id="3.10.20.310">
    <property type="entry name" value="membrane protein fhac"/>
    <property type="match status" value="1"/>
</dbReference>
<name>A0A9D1M4E4_9PROT</name>
<evidence type="ECO:0000256" key="9">
    <source>
        <dbReference type="SAM" id="Phobius"/>
    </source>
</evidence>
<reference evidence="11" key="2">
    <citation type="journal article" date="2021" name="PeerJ">
        <title>Extensive microbial diversity within the chicken gut microbiome revealed by metagenomics and culture.</title>
        <authorList>
            <person name="Gilroy R."/>
            <person name="Ravi A."/>
            <person name="Getino M."/>
            <person name="Pursley I."/>
            <person name="Horton D.L."/>
            <person name="Alikhan N.F."/>
            <person name="Baker D."/>
            <person name="Gharbi K."/>
            <person name="Hall N."/>
            <person name="Watson M."/>
            <person name="Adriaenssens E.M."/>
            <person name="Foster-Nyarko E."/>
            <person name="Jarju S."/>
            <person name="Secka A."/>
            <person name="Antonio M."/>
            <person name="Oren A."/>
            <person name="Chaudhuri R.R."/>
            <person name="La Ragione R."/>
            <person name="Hildebrand F."/>
            <person name="Pallen M.J."/>
        </authorList>
    </citation>
    <scope>NUCLEOTIDE SEQUENCE</scope>
    <source>
        <strain evidence="11">ChiW3-316</strain>
    </source>
</reference>
<comment type="caution">
    <text evidence="11">The sequence shown here is derived from an EMBL/GenBank/DDBJ whole genome shotgun (WGS) entry which is preliminary data.</text>
</comment>
<accession>A0A9D1M4E4</accession>
<evidence type="ECO:0000256" key="3">
    <source>
        <dbReference type="ARBA" id="ARBA00022519"/>
    </source>
</evidence>
<keyword evidence="2" id="KW-1003">Cell membrane</keyword>
<dbReference type="PANTHER" id="PTHR35851">
    <property type="entry name" value="CELL DIVISION PROTEIN FTSQ"/>
    <property type="match status" value="1"/>
</dbReference>
<proteinExistence type="predicted"/>
<dbReference type="PROSITE" id="PS51779">
    <property type="entry name" value="POTRA"/>
    <property type="match status" value="1"/>
</dbReference>
<sequence length="292" mass="33521">MADKNAPQIAPAAPVTIPSRISLPREWPFRLAGNLFLLGVIFMLASVIITIKTNLIGRKLTDLSTEFYNYSAGLGFKIDDIVITGRDKTAKQDILNALQLSRETNILNLDLRDLQQKVEQLPWVRHAVVKRRFFPNIIQIDIRERQVQSIWQLDHKFRPIDGEGNVIEADYTPDHPILLIVGEGAPENITALMKSITDDQNIFQRIKVANYISGRRWNIVLDDVENGITVKLPEKHIDEAWKKLLKLNTTQGLLKRKLTIIDLRFPNKVIVKLGKMTPEERKKLKDVKERRI</sequence>
<keyword evidence="7 9" id="KW-0472">Membrane</keyword>
<organism evidence="11 12">
    <name type="scientific">Candidatus Scatocola faecipullorum</name>
    <dbReference type="NCBI Taxonomy" id="2840917"/>
    <lineage>
        <taxon>Bacteria</taxon>
        <taxon>Pseudomonadati</taxon>
        <taxon>Pseudomonadota</taxon>
        <taxon>Alphaproteobacteria</taxon>
        <taxon>Rhodospirillales</taxon>
        <taxon>Rhodospirillaceae</taxon>
        <taxon>Rhodospirillaceae incertae sedis</taxon>
        <taxon>Candidatus Scatocola</taxon>
    </lineage>
</organism>
<evidence type="ECO:0000256" key="1">
    <source>
        <dbReference type="ARBA" id="ARBA00004370"/>
    </source>
</evidence>
<keyword evidence="6 9" id="KW-1133">Transmembrane helix</keyword>
<evidence type="ECO:0000313" key="12">
    <source>
        <dbReference type="Proteomes" id="UP000824107"/>
    </source>
</evidence>
<evidence type="ECO:0000256" key="8">
    <source>
        <dbReference type="ARBA" id="ARBA00023306"/>
    </source>
</evidence>
<protein>
    <submittedName>
        <fullName evidence="11">FtsQ-type POTRA domain-containing protein</fullName>
    </submittedName>
</protein>
<evidence type="ECO:0000313" key="11">
    <source>
        <dbReference type="EMBL" id="HIU53605.1"/>
    </source>
</evidence>
<dbReference type="GO" id="GO:0090529">
    <property type="term" value="P:cell septum assembly"/>
    <property type="evidence" value="ECO:0007669"/>
    <property type="project" value="InterPro"/>
</dbReference>
<dbReference type="GO" id="GO:0016020">
    <property type="term" value="C:membrane"/>
    <property type="evidence" value="ECO:0007669"/>
    <property type="project" value="UniProtKB-SubCell"/>
</dbReference>
<feature type="domain" description="POTRA" evidence="10">
    <location>
        <begin position="76"/>
        <end position="145"/>
    </location>
</feature>
<keyword evidence="5 9" id="KW-0812">Transmembrane</keyword>
<dbReference type="PANTHER" id="PTHR35851:SF1">
    <property type="entry name" value="CELL DIVISION PROTEIN FTSQ"/>
    <property type="match status" value="1"/>
</dbReference>
<dbReference type="AlphaFoldDB" id="A0A9D1M4E4"/>
<dbReference type="Pfam" id="PF08478">
    <property type="entry name" value="POTRA_1"/>
    <property type="match status" value="1"/>
</dbReference>
<evidence type="ECO:0000256" key="4">
    <source>
        <dbReference type="ARBA" id="ARBA00022618"/>
    </source>
</evidence>
<keyword evidence="4" id="KW-0132">Cell division</keyword>
<dbReference type="InterPro" id="IPR026579">
    <property type="entry name" value="FtsQ"/>
</dbReference>
<dbReference type="InterPro" id="IPR005548">
    <property type="entry name" value="Cell_div_FtsQ/DivIB_C"/>
</dbReference>
<dbReference type="Gene3D" id="3.40.50.11690">
    <property type="entry name" value="Cell division protein FtsQ/DivIB"/>
    <property type="match status" value="1"/>
</dbReference>
<gene>
    <name evidence="11" type="ORF">IAD20_05950</name>
</gene>
<keyword evidence="8" id="KW-0131">Cell cycle</keyword>
<evidence type="ECO:0000259" key="10">
    <source>
        <dbReference type="PROSITE" id="PS51779"/>
    </source>
</evidence>
<evidence type="ECO:0000256" key="7">
    <source>
        <dbReference type="ARBA" id="ARBA00023136"/>
    </source>
</evidence>
<evidence type="ECO:0000256" key="2">
    <source>
        <dbReference type="ARBA" id="ARBA00022475"/>
    </source>
</evidence>
<evidence type="ECO:0000256" key="5">
    <source>
        <dbReference type="ARBA" id="ARBA00022692"/>
    </source>
</evidence>
<dbReference type="EMBL" id="DVNC01000038">
    <property type="protein sequence ID" value="HIU53605.1"/>
    <property type="molecule type" value="Genomic_DNA"/>
</dbReference>
<keyword evidence="3" id="KW-0997">Cell inner membrane</keyword>